<keyword evidence="15" id="KW-1185">Reference proteome</keyword>
<evidence type="ECO:0000256" key="12">
    <source>
        <dbReference type="SAM" id="MobiDB-lite"/>
    </source>
</evidence>
<dbReference type="Proteomes" id="UP000002279">
    <property type="component" value="Chromosome 3"/>
</dbReference>
<organism evidence="14 15">
    <name type="scientific">Ornithorhynchus anatinus</name>
    <name type="common">Duckbill platypus</name>
    <dbReference type="NCBI Taxonomy" id="9258"/>
    <lineage>
        <taxon>Eukaryota</taxon>
        <taxon>Metazoa</taxon>
        <taxon>Chordata</taxon>
        <taxon>Craniata</taxon>
        <taxon>Vertebrata</taxon>
        <taxon>Euteleostomi</taxon>
        <taxon>Mammalia</taxon>
        <taxon>Monotremata</taxon>
        <taxon>Ornithorhynchidae</taxon>
        <taxon>Ornithorhynchus</taxon>
    </lineage>
</organism>
<feature type="region of interest" description="Disordered" evidence="12">
    <location>
        <begin position="1"/>
        <end position="41"/>
    </location>
</feature>
<comment type="subcellular location">
    <subcellularLocation>
        <location evidence="1">Secreted</location>
    </subcellularLocation>
</comment>
<evidence type="ECO:0000256" key="8">
    <source>
        <dbReference type="ARBA" id="ARBA00023084"/>
    </source>
</evidence>
<feature type="region of interest" description="Disordered" evidence="12">
    <location>
        <begin position="67"/>
        <end position="211"/>
    </location>
</feature>
<accession>K7EF65</accession>
<dbReference type="Bgee" id="ENSOANG00000031594">
    <property type="expression patterns" value="Expressed in liver and 7 other cell types or tissues"/>
</dbReference>
<gene>
    <name evidence="14" type="primary">SERPING1</name>
</gene>
<proteinExistence type="inferred from homology"/>
<dbReference type="FunCoup" id="K7EF65">
    <property type="interactions" value="253"/>
</dbReference>
<evidence type="ECO:0000259" key="13">
    <source>
        <dbReference type="SMART" id="SM00093"/>
    </source>
</evidence>
<dbReference type="GO" id="GO:0007596">
    <property type="term" value="P:blood coagulation"/>
    <property type="evidence" value="ECO:0007669"/>
    <property type="project" value="UniProtKB-KW"/>
</dbReference>
<dbReference type="GeneTree" id="ENSGT00940000159681"/>
<evidence type="ECO:0000256" key="1">
    <source>
        <dbReference type="ARBA" id="ARBA00004613"/>
    </source>
</evidence>
<dbReference type="Ensembl" id="ENSOANT00000041420.2">
    <property type="protein sequence ID" value="ENSOANP00000032172.2"/>
    <property type="gene ID" value="ENSOANG00000031594.2"/>
</dbReference>
<dbReference type="SMART" id="SM00093">
    <property type="entry name" value="SERPIN"/>
    <property type="match status" value="1"/>
</dbReference>
<dbReference type="PROSITE" id="PS00284">
    <property type="entry name" value="SERPIN"/>
    <property type="match status" value="1"/>
</dbReference>
<dbReference type="AlphaFoldDB" id="K7EF65"/>
<keyword evidence="6" id="KW-0732">Signal</keyword>
<evidence type="ECO:0000256" key="7">
    <source>
        <dbReference type="ARBA" id="ARBA00022900"/>
    </source>
</evidence>
<dbReference type="PANTHER" id="PTHR11461:SF159">
    <property type="entry name" value="PLASMA PROTEASE C1 INHIBITOR"/>
    <property type="match status" value="1"/>
</dbReference>
<dbReference type="OMA" id="FELSSCT"/>
<keyword evidence="3" id="KW-0964">Secreted</keyword>
<reference evidence="14" key="2">
    <citation type="submission" date="2025-08" db="UniProtKB">
        <authorList>
            <consortium name="Ensembl"/>
        </authorList>
    </citation>
    <scope>IDENTIFICATION</scope>
    <source>
        <strain evidence="14">Glennie</strain>
    </source>
</reference>
<dbReference type="InterPro" id="IPR023796">
    <property type="entry name" value="Serpin_dom"/>
</dbReference>
<feature type="domain" description="Serpin" evidence="13">
    <location>
        <begin position="226"/>
        <end position="573"/>
    </location>
</feature>
<comment type="similarity">
    <text evidence="2 11">Belongs to the serpin family.</text>
</comment>
<keyword evidence="9" id="KW-0325">Glycoprotein</keyword>
<keyword evidence="10" id="KW-0280">Fibrinolysis</keyword>
<evidence type="ECO:0000313" key="14">
    <source>
        <dbReference type="Ensembl" id="ENSOANP00000032172.2"/>
    </source>
</evidence>
<dbReference type="GO" id="GO:0005615">
    <property type="term" value="C:extracellular space"/>
    <property type="evidence" value="ECO:0000318"/>
    <property type="project" value="GO_Central"/>
</dbReference>
<protein>
    <recommendedName>
        <fullName evidence="13">Serpin domain-containing protein</fullName>
    </recommendedName>
</protein>
<keyword evidence="7" id="KW-0722">Serine protease inhibitor</keyword>
<dbReference type="InParanoid" id="K7EF65"/>
<feature type="compositionally biased region" description="Low complexity" evidence="12">
    <location>
        <begin position="174"/>
        <end position="187"/>
    </location>
</feature>
<dbReference type="FunFam" id="3.30.497.10:FF:000013">
    <property type="entry name" value="Serpin family G member 1"/>
    <property type="match status" value="1"/>
</dbReference>
<dbReference type="PANTHER" id="PTHR11461">
    <property type="entry name" value="SERINE PROTEASE INHIBITOR, SERPIN"/>
    <property type="match status" value="1"/>
</dbReference>
<dbReference type="HOGENOM" id="CLU_941790_0_0_1"/>
<evidence type="ECO:0000256" key="3">
    <source>
        <dbReference type="ARBA" id="ARBA00022525"/>
    </source>
</evidence>
<evidence type="ECO:0000256" key="11">
    <source>
        <dbReference type="RuleBase" id="RU000411"/>
    </source>
</evidence>
<feature type="compositionally biased region" description="Basic and acidic residues" evidence="12">
    <location>
        <begin position="130"/>
        <end position="151"/>
    </location>
</feature>
<dbReference type="GO" id="GO:0042730">
    <property type="term" value="P:fibrinolysis"/>
    <property type="evidence" value="ECO:0007669"/>
    <property type="project" value="UniProtKB-KW"/>
</dbReference>
<dbReference type="STRING" id="9258.ENSOANP00000032172"/>
<evidence type="ECO:0000313" key="15">
    <source>
        <dbReference type="Proteomes" id="UP000002279"/>
    </source>
</evidence>
<dbReference type="GO" id="GO:0004867">
    <property type="term" value="F:serine-type endopeptidase inhibitor activity"/>
    <property type="evidence" value="ECO:0000318"/>
    <property type="project" value="GO_Central"/>
</dbReference>
<dbReference type="InterPro" id="IPR000215">
    <property type="entry name" value="Serpin_fam"/>
</dbReference>
<evidence type="ECO:0000256" key="10">
    <source>
        <dbReference type="ARBA" id="ARBA00023281"/>
    </source>
</evidence>
<dbReference type="Gene3D" id="2.30.39.10">
    <property type="entry name" value="Alpha-1-antitrypsin, domain 1"/>
    <property type="match status" value="1"/>
</dbReference>
<dbReference type="eggNOG" id="KOG2392">
    <property type="taxonomic scope" value="Eukaryota"/>
</dbReference>
<dbReference type="SUPFAM" id="SSF56574">
    <property type="entry name" value="Serpins"/>
    <property type="match status" value="1"/>
</dbReference>
<keyword evidence="5" id="KW-0356">Hemostasis</keyword>
<evidence type="ECO:0000256" key="4">
    <source>
        <dbReference type="ARBA" id="ARBA00022690"/>
    </source>
</evidence>
<dbReference type="Pfam" id="PF00079">
    <property type="entry name" value="Serpin"/>
    <property type="match status" value="1"/>
</dbReference>
<dbReference type="Gene3D" id="3.30.497.10">
    <property type="entry name" value="Antithrombin, subunit I, domain 2"/>
    <property type="match status" value="1"/>
</dbReference>
<sequence>MAGAGSLLPSWPGPARPGPATPFNPRRSRRTSGPGEQVETDMAPWLTPLALLCLILAAQTNVAQVLKKAQDGPKPNQLQRQATDEASHSPSLGDEGRKSSPAEIVTAAPEESISREKGKLSAQQPGQEPEAQKRGQEEVNETKSLKKEVAHPEIPSTLSTEEPTGVPTWHPLATSESVSVNSTETPTQASTEPPSTCPEPATVCSEPSKDNGSVAELGEALTKFSLKLYQAFSDAKKKESNLVFSPLSIFSLLAHILLGAGGDTKSNLEALLSSPKDSACIHSGLKEFKSKAFTIFSQIFHSKDLALKESFVNASRSLYGNIPQALGNDSTANLHFINEWVANHTNNRITQLVDSLPPELRLVLLNAIYLNAKWKTTFNPQFTSEENFYHKSSKVKVMMMHSKKYPVAQITEPTLKAKVGKLQLTDGLSLVVLLPQQVNHQLSEVELKLNTPLFRAMMDKLEATSFKPTIVNIPRIKVSTKQDLQEILEKMQFFDFSYDTNLCGLTADPEVELSAAHHQAVLELTETGVEAVAASAVSLARSMAVFEVNQPFLFLLWDQRHKFPVFLGRIYNPAA</sequence>
<evidence type="ECO:0000256" key="9">
    <source>
        <dbReference type="ARBA" id="ARBA00023180"/>
    </source>
</evidence>
<feature type="compositionally biased region" description="Pro residues" evidence="12">
    <location>
        <begin position="11"/>
        <end position="22"/>
    </location>
</feature>
<dbReference type="InterPro" id="IPR042185">
    <property type="entry name" value="Serpin_sf_2"/>
</dbReference>
<dbReference type="InterPro" id="IPR036186">
    <property type="entry name" value="Serpin_sf"/>
</dbReference>
<reference evidence="14 15" key="1">
    <citation type="journal article" date="2008" name="Nature">
        <title>Genome analysis of the platypus reveals unique signatures of evolution.</title>
        <authorList>
            <person name="Warren W.C."/>
            <person name="Hillier L.W."/>
            <person name="Marshall Graves J.A."/>
            <person name="Birney E."/>
            <person name="Ponting C.P."/>
            <person name="Grutzner F."/>
            <person name="Belov K."/>
            <person name="Miller W."/>
            <person name="Clarke L."/>
            <person name="Chinwalla A.T."/>
            <person name="Yang S.P."/>
            <person name="Heger A."/>
            <person name="Locke D.P."/>
            <person name="Miethke P."/>
            <person name="Waters P.D."/>
            <person name="Veyrunes F."/>
            <person name="Fulton L."/>
            <person name="Fulton B."/>
            <person name="Graves T."/>
            <person name="Wallis J."/>
            <person name="Puente X.S."/>
            <person name="Lopez-Otin C."/>
            <person name="Ordonez G.R."/>
            <person name="Eichler E.E."/>
            <person name="Chen L."/>
            <person name="Cheng Z."/>
            <person name="Deakin J.E."/>
            <person name="Alsop A."/>
            <person name="Thompson K."/>
            <person name="Kirby P."/>
            <person name="Papenfuss A.T."/>
            <person name="Wakefield M.J."/>
            <person name="Olender T."/>
            <person name="Lancet D."/>
            <person name="Huttley G.A."/>
            <person name="Smit A.F."/>
            <person name="Pask A."/>
            <person name="Temple-Smith P."/>
            <person name="Batzer M.A."/>
            <person name="Walker J.A."/>
            <person name="Konkel M.K."/>
            <person name="Harris R.S."/>
            <person name="Whittington C.M."/>
            <person name="Wong E.S."/>
            <person name="Gemmell N.J."/>
            <person name="Buschiazzo E."/>
            <person name="Vargas Jentzsch I.M."/>
            <person name="Merkel A."/>
            <person name="Schmitz J."/>
            <person name="Zemann A."/>
            <person name="Churakov G."/>
            <person name="Kriegs J.O."/>
            <person name="Brosius J."/>
            <person name="Murchison E.P."/>
            <person name="Sachidanandam R."/>
            <person name="Smith C."/>
            <person name="Hannon G.J."/>
            <person name="Tsend-Ayush E."/>
            <person name="McMillan D."/>
            <person name="Attenborough R."/>
            <person name="Rens W."/>
            <person name="Ferguson-Smith M."/>
            <person name="Lefevre C.M."/>
            <person name="Sharp J.A."/>
            <person name="Nicholas K.R."/>
            <person name="Ray D.A."/>
            <person name="Kube M."/>
            <person name="Reinhardt R."/>
            <person name="Pringle T.H."/>
            <person name="Taylor J."/>
            <person name="Jones R.C."/>
            <person name="Nixon B."/>
            <person name="Dacheux J.L."/>
            <person name="Niwa H."/>
            <person name="Sekita Y."/>
            <person name="Huang X."/>
            <person name="Stark A."/>
            <person name="Kheradpour P."/>
            <person name="Kellis M."/>
            <person name="Flicek P."/>
            <person name="Chen Y."/>
            <person name="Webber C."/>
            <person name="Hardison R."/>
            <person name="Nelson J."/>
            <person name="Hallsworth-Pepin K."/>
            <person name="Delehaunty K."/>
            <person name="Markovic C."/>
            <person name="Minx P."/>
            <person name="Feng Y."/>
            <person name="Kremitzki C."/>
            <person name="Mitreva M."/>
            <person name="Glasscock J."/>
            <person name="Wylie T."/>
            <person name="Wohldmann P."/>
            <person name="Thiru P."/>
            <person name="Nhan M.N."/>
            <person name="Pohl C.S."/>
            <person name="Smith S.M."/>
            <person name="Hou S."/>
            <person name="Nefedov M."/>
            <person name="de Jong P.J."/>
            <person name="Renfree M.B."/>
            <person name="Mardis E.R."/>
            <person name="Wilson R.K."/>
        </authorList>
    </citation>
    <scope>NUCLEOTIDE SEQUENCE [LARGE SCALE GENOMIC DNA]</scope>
    <source>
        <strain evidence="14 15">Glennie</strain>
    </source>
</reference>
<dbReference type="InterPro" id="IPR042178">
    <property type="entry name" value="Serpin_sf_1"/>
</dbReference>
<keyword evidence="4" id="KW-0646">Protease inhibitor</keyword>
<reference evidence="14" key="3">
    <citation type="submission" date="2025-09" db="UniProtKB">
        <authorList>
            <consortium name="Ensembl"/>
        </authorList>
    </citation>
    <scope>IDENTIFICATION</scope>
    <source>
        <strain evidence="14">Glennie</strain>
    </source>
</reference>
<name>K7EF65_ORNAN</name>
<evidence type="ECO:0000256" key="5">
    <source>
        <dbReference type="ARBA" id="ARBA00022696"/>
    </source>
</evidence>
<dbReference type="InterPro" id="IPR023795">
    <property type="entry name" value="Serpin_CS"/>
</dbReference>
<evidence type="ECO:0000256" key="6">
    <source>
        <dbReference type="ARBA" id="ARBA00022729"/>
    </source>
</evidence>
<evidence type="ECO:0000256" key="2">
    <source>
        <dbReference type="ARBA" id="ARBA00009500"/>
    </source>
</evidence>
<keyword evidence="8" id="KW-0094">Blood coagulation</keyword>